<evidence type="ECO:0000259" key="17">
    <source>
        <dbReference type="Pfam" id="PF02563"/>
    </source>
</evidence>
<accession>A0ABY7LPP4</accession>
<protein>
    <submittedName>
        <fullName evidence="19">Polysaccharide export protein</fullName>
    </submittedName>
</protein>
<dbReference type="PANTHER" id="PTHR33619:SF3">
    <property type="entry name" value="POLYSACCHARIDE EXPORT PROTEIN GFCE-RELATED"/>
    <property type="match status" value="1"/>
</dbReference>
<sequence length="246" mass="27458">MQKHVPLGLLLLLLSLLTGCTQNLFQSSSQTEYKRLTLDPEYQYQIRKDDKLSVSVWDHEELSVGSIYSIYNSNEIYGKWLLVDVNGKIALPKVGAFPVEGLTIQDAENNLKQVLSQWIVNPQVNIKVLNKEITVLGEVNAPGTQLLEKERNTLVEVLGRAGDFSMHADKEHLRVLRASGSETHEIEVDLTRIENFDLKNVVVLPGDVVYVPARNGKQFDKKSGSTLAIASSVTAIIVFTRLLFAL</sequence>
<keyword evidence="13" id="KW-0998">Cell outer membrane</keyword>
<feature type="transmembrane region" description="Helical" evidence="15">
    <location>
        <begin position="224"/>
        <end position="244"/>
    </location>
</feature>
<reference evidence="19 20" key="1">
    <citation type="submission" date="2022-12" db="EMBL/GenBank/DDBJ databases">
        <title>Hymenobacter canadensis sp. nov. isolated from lake water of the Cambridge Bay, Canada.</title>
        <authorList>
            <person name="Kim W.H."/>
            <person name="Lee Y.M."/>
        </authorList>
    </citation>
    <scope>NUCLEOTIDE SEQUENCE [LARGE SCALE GENOMIC DNA]</scope>
    <source>
        <strain evidence="19 20">PAMC 29467</strain>
    </source>
</reference>
<dbReference type="PROSITE" id="PS51257">
    <property type="entry name" value="PROKAR_LIPOPROTEIN"/>
    <property type="match status" value="1"/>
</dbReference>
<evidence type="ECO:0000256" key="2">
    <source>
        <dbReference type="ARBA" id="ARBA00009450"/>
    </source>
</evidence>
<evidence type="ECO:0000259" key="18">
    <source>
        <dbReference type="Pfam" id="PF22461"/>
    </source>
</evidence>
<evidence type="ECO:0000256" key="3">
    <source>
        <dbReference type="ARBA" id="ARBA00022448"/>
    </source>
</evidence>
<evidence type="ECO:0000256" key="12">
    <source>
        <dbReference type="ARBA" id="ARBA00023139"/>
    </source>
</evidence>
<evidence type="ECO:0000256" key="14">
    <source>
        <dbReference type="ARBA" id="ARBA00023288"/>
    </source>
</evidence>
<comment type="subcellular location">
    <subcellularLocation>
        <location evidence="1">Cell outer membrane</location>
        <topology evidence="1">Multi-pass membrane protein</topology>
    </subcellularLocation>
</comment>
<keyword evidence="11 15" id="KW-0472">Membrane</keyword>
<evidence type="ECO:0000256" key="7">
    <source>
        <dbReference type="ARBA" id="ARBA00022729"/>
    </source>
</evidence>
<evidence type="ECO:0000256" key="5">
    <source>
        <dbReference type="ARBA" id="ARBA00022597"/>
    </source>
</evidence>
<feature type="domain" description="Polysaccharide export protein N-terminal" evidence="17">
    <location>
        <begin position="40"/>
        <end position="128"/>
    </location>
</feature>
<feature type="chain" id="PRO_5046211712" evidence="16">
    <location>
        <begin position="22"/>
        <end position="246"/>
    </location>
</feature>
<evidence type="ECO:0000256" key="8">
    <source>
        <dbReference type="ARBA" id="ARBA00023047"/>
    </source>
</evidence>
<dbReference type="RefSeq" id="WP_269560450.1">
    <property type="nucleotide sequence ID" value="NZ_CP114767.1"/>
</dbReference>
<evidence type="ECO:0000256" key="6">
    <source>
        <dbReference type="ARBA" id="ARBA00022692"/>
    </source>
</evidence>
<evidence type="ECO:0000256" key="15">
    <source>
        <dbReference type="SAM" id="Phobius"/>
    </source>
</evidence>
<dbReference type="Pfam" id="PF02563">
    <property type="entry name" value="Poly_export"/>
    <property type="match status" value="1"/>
</dbReference>
<evidence type="ECO:0000256" key="13">
    <source>
        <dbReference type="ARBA" id="ARBA00023237"/>
    </source>
</evidence>
<feature type="domain" description="SLBB" evidence="18">
    <location>
        <begin position="131"/>
        <end position="211"/>
    </location>
</feature>
<dbReference type="Proteomes" id="UP001211005">
    <property type="component" value="Chromosome"/>
</dbReference>
<organism evidence="19 20">
    <name type="scientific">Hymenobacter canadensis</name>
    <dbReference type="NCBI Taxonomy" id="2999067"/>
    <lineage>
        <taxon>Bacteria</taxon>
        <taxon>Pseudomonadati</taxon>
        <taxon>Bacteroidota</taxon>
        <taxon>Cytophagia</taxon>
        <taxon>Cytophagales</taxon>
        <taxon>Hymenobacteraceae</taxon>
        <taxon>Hymenobacter</taxon>
    </lineage>
</organism>
<keyword evidence="12" id="KW-0564">Palmitate</keyword>
<dbReference type="InterPro" id="IPR003715">
    <property type="entry name" value="Poly_export_N"/>
</dbReference>
<dbReference type="EMBL" id="CP114767">
    <property type="protein sequence ID" value="WBA42395.1"/>
    <property type="molecule type" value="Genomic_DNA"/>
</dbReference>
<evidence type="ECO:0000313" key="19">
    <source>
        <dbReference type="EMBL" id="WBA42395.1"/>
    </source>
</evidence>
<keyword evidence="5" id="KW-0762">Sugar transport</keyword>
<keyword evidence="10" id="KW-0626">Porin</keyword>
<dbReference type="Pfam" id="PF22461">
    <property type="entry name" value="SLBB_2"/>
    <property type="match status" value="1"/>
</dbReference>
<feature type="signal peptide" evidence="16">
    <location>
        <begin position="1"/>
        <end position="21"/>
    </location>
</feature>
<proteinExistence type="inferred from homology"/>
<evidence type="ECO:0000313" key="20">
    <source>
        <dbReference type="Proteomes" id="UP001211005"/>
    </source>
</evidence>
<dbReference type="InterPro" id="IPR054765">
    <property type="entry name" value="SLBB_dom"/>
</dbReference>
<keyword evidence="7 16" id="KW-0732">Signal</keyword>
<evidence type="ECO:0000256" key="11">
    <source>
        <dbReference type="ARBA" id="ARBA00023136"/>
    </source>
</evidence>
<keyword evidence="6 15" id="KW-0812">Transmembrane</keyword>
<dbReference type="Gene3D" id="3.10.560.10">
    <property type="entry name" value="Outer membrane lipoprotein wza domain like"/>
    <property type="match status" value="1"/>
</dbReference>
<keyword evidence="3" id="KW-0813">Transport</keyword>
<keyword evidence="9" id="KW-0406">Ion transport</keyword>
<keyword evidence="15" id="KW-1133">Transmembrane helix</keyword>
<evidence type="ECO:0000256" key="4">
    <source>
        <dbReference type="ARBA" id="ARBA00022452"/>
    </source>
</evidence>
<keyword evidence="8" id="KW-0625">Polysaccharide transport</keyword>
<evidence type="ECO:0000256" key="16">
    <source>
        <dbReference type="SAM" id="SignalP"/>
    </source>
</evidence>
<comment type="similarity">
    <text evidence="2">Belongs to the BexD/CtrA/VexA family.</text>
</comment>
<dbReference type="InterPro" id="IPR049712">
    <property type="entry name" value="Poly_export"/>
</dbReference>
<dbReference type="PANTHER" id="PTHR33619">
    <property type="entry name" value="POLYSACCHARIDE EXPORT PROTEIN GFCE-RELATED"/>
    <property type="match status" value="1"/>
</dbReference>
<keyword evidence="14" id="KW-0449">Lipoprotein</keyword>
<evidence type="ECO:0000256" key="1">
    <source>
        <dbReference type="ARBA" id="ARBA00004571"/>
    </source>
</evidence>
<keyword evidence="4" id="KW-1134">Transmembrane beta strand</keyword>
<gene>
    <name evidence="19" type="ORF">O3303_02285</name>
</gene>
<dbReference type="Gene3D" id="3.30.1950.10">
    <property type="entry name" value="wza like domain"/>
    <property type="match status" value="1"/>
</dbReference>
<evidence type="ECO:0000256" key="10">
    <source>
        <dbReference type="ARBA" id="ARBA00023114"/>
    </source>
</evidence>
<name>A0ABY7LPP4_9BACT</name>
<evidence type="ECO:0000256" key="9">
    <source>
        <dbReference type="ARBA" id="ARBA00023065"/>
    </source>
</evidence>
<keyword evidence="20" id="KW-1185">Reference proteome</keyword>